<dbReference type="PANTHER" id="PTHR21236:SF2">
    <property type="entry name" value="PROTEIN YIPF"/>
    <property type="match status" value="1"/>
</dbReference>
<dbReference type="InterPro" id="IPR006977">
    <property type="entry name" value="Yip1_dom"/>
</dbReference>
<dbReference type="AlphaFoldDB" id="A0A2U3ENY4"/>
<evidence type="ECO:0000256" key="4">
    <source>
        <dbReference type="ARBA" id="ARBA00022989"/>
    </source>
</evidence>
<evidence type="ECO:0000313" key="10">
    <source>
        <dbReference type="EMBL" id="PWI76209.1"/>
    </source>
</evidence>
<evidence type="ECO:0000313" key="9">
    <source>
        <dbReference type="EMBL" id="KAK4090799.1"/>
    </source>
</evidence>
<dbReference type="GO" id="GO:0005802">
    <property type="term" value="C:trans-Golgi network"/>
    <property type="evidence" value="ECO:0007669"/>
    <property type="project" value="TreeGrafter"/>
</dbReference>
<feature type="transmembrane region" description="Helical" evidence="7">
    <location>
        <begin position="533"/>
        <end position="551"/>
    </location>
</feature>
<feature type="transmembrane region" description="Helical" evidence="7">
    <location>
        <begin position="462"/>
        <end position="481"/>
    </location>
</feature>
<evidence type="ECO:0000313" key="12">
    <source>
        <dbReference type="Proteomes" id="UP001287286"/>
    </source>
</evidence>
<protein>
    <submittedName>
        <fullName evidence="10">Golgi membrane protein</fullName>
    </submittedName>
</protein>
<feature type="transmembrane region" description="Helical" evidence="7">
    <location>
        <begin position="438"/>
        <end position="456"/>
    </location>
</feature>
<feature type="domain" description="Yip1" evidence="8">
    <location>
        <begin position="421"/>
        <end position="603"/>
    </location>
</feature>
<feature type="region of interest" description="Disordered" evidence="6">
    <location>
        <begin position="486"/>
        <end position="517"/>
    </location>
</feature>
<dbReference type="Proteomes" id="UP000245956">
    <property type="component" value="Unassembled WGS sequence"/>
</dbReference>
<comment type="similarity">
    <text evidence="2">Belongs to the YIP1 family.</text>
</comment>
<comment type="caution">
    <text evidence="10">The sequence shown here is derived from an EMBL/GenBank/DDBJ whole genome shotgun (WGS) entry which is preliminary data.</text>
</comment>
<reference evidence="10 11" key="2">
    <citation type="journal article" date="2016" name="Front. Microbiol.">
        <title>Genome and transcriptome sequences reveal the specific parasitism of the nematophagous Purpureocillium lilacinum 36-1.</title>
        <authorList>
            <person name="Xie J."/>
            <person name="Li S."/>
            <person name="Mo C."/>
            <person name="Xiao X."/>
            <person name="Peng D."/>
            <person name="Wang G."/>
            <person name="Xiao Y."/>
        </authorList>
    </citation>
    <scope>NUCLEOTIDE SEQUENCE [LARGE SCALE GENOMIC DNA]</scope>
    <source>
        <strain evidence="10 11">36-1</strain>
    </source>
</reference>
<evidence type="ECO:0000256" key="5">
    <source>
        <dbReference type="ARBA" id="ARBA00023136"/>
    </source>
</evidence>
<dbReference type="InterPro" id="IPR045231">
    <property type="entry name" value="Yip1/4-like"/>
</dbReference>
<evidence type="ECO:0000256" key="6">
    <source>
        <dbReference type="SAM" id="MobiDB-lite"/>
    </source>
</evidence>
<dbReference type="GO" id="GO:0016020">
    <property type="term" value="C:membrane"/>
    <property type="evidence" value="ECO:0007669"/>
    <property type="project" value="UniProtKB-SubCell"/>
</dbReference>
<keyword evidence="3 7" id="KW-0812">Transmembrane</keyword>
<dbReference type="GO" id="GO:0006888">
    <property type="term" value="P:endoplasmic reticulum to Golgi vesicle-mediated transport"/>
    <property type="evidence" value="ECO:0007669"/>
    <property type="project" value="InterPro"/>
</dbReference>
<dbReference type="PANTHER" id="PTHR21236">
    <property type="entry name" value="GOLGI MEMBRANE PROTEIN YIP1"/>
    <property type="match status" value="1"/>
</dbReference>
<reference evidence="9" key="3">
    <citation type="submission" date="2023-11" db="EMBL/GenBank/DDBJ databases">
        <authorList>
            <person name="Beijen E."/>
            <person name="Ohm R.A."/>
        </authorList>
    </citation>
    <scope>NUCLEOTIDE SEQUENCE</scope>
    <source>
        <strain evidence="9">CBS 150709</strain>
    </source>
</reference>
<evidence type="ECO:0000256" key="1">
    <source>
        <dbReference type="ARBA" id="ARBA00004141"/>
    </source>
</evidence>
<dbReference type="GO" id="GO:0048280">
    <property type="term" value="P:vesicle fusion with Golgi apparatus"/>
    <property type="evidence" value="ECO:0007669"/>
    <property type="project" value="TreeGrafter"/>
</dbReference>
<dbReference type="EMBL" id="JAWRVI010000014">
    <property type="protein sequence ID" value="KAK4090799.1"/>
    <property type="molecule type" value="Genomic_DNA"/>
</dbReference>
<dbReference type="Proteomes" id="UP001287286">
    <property type="component" value="Unassembled WGS sequence"/>
</dbReference>
<evidence type="ECO:0000259" key="8">
    <source>
        <dbReference type="Pfam" id="PF04893"/>
    </source>
</evidence>
<feature type="transmembrane region" description="Helical" evidence="7">
    <location>
        <begin position="557"/>
        <end position="577"/>
    </location>
</feature>
<evidence type="ECO:0000256" key="3">
    <source>
        <dbReference type="ARBA" id="ARBA00022692"/>
    </source>
</evidence>
<proteinExistence type="inferred from homology"/>
<feature type="compositionally biased region" description="Polar residues" evidence="6">
    <location>
        <begin position="492"/>
        <end position="507"/>
    </location>
</feature>
<reference evidence="10" key="1">
    <citation type="submission" date="2015-05" db="EMBL/GenBank/DDBJ databases">
        <authorList>
            <person name="Wang D.B."/>
            <person name="Wang M."/>
        </authorList>
    </citation>
    <scope>NUCLEOTIDE SEQUENCE</scope>
    <source>
        <strain evidence="10">36-1</strain>
    </source>
</reference>
<sequence length="625" mass="66312">MDPPACGWEGGLLQLFAAQSTEIRDALAALTGTPTHPIAGPMSSPSRGGSAVSVRRCTWHSVLRCFAAAVGTGVRAERLRLHTRHSNDRAALVQIRGGWCSEKRMRKPRKLHAGRFCNEEVFAWERLSRHKQRLVSGADAQTPTFGMMPLTILLKNDPEVEMNPNFVEVGPREIPSEQDWFMVMGTHNARALDDSPATFLLPLHRHNLQPQYVPGPAARLATSSTKLLVCPPPTDCSSTTSPNGILTTNLLRPPPAYHQHHPRHRHRLRHSYPPRHIAYAYAEAASAAPTTMSSYYGGQPNNAYPGGGAGAGAGPAAAQNLQFYPSSYSPAVSGAATPQQASYGGYGGGGAHGAGVGGFTSAPGFGGVGGGAGVSGRMGEQGGLRTGWLAAFSTEGYDGEPPLLEELGVNFGHIQMKTLAVLNPFKHIDQHLMDDSDLAGPILFFLLFGFFLLFSGKVHFGYIYGLALLGSTSLHMILSLMSPSDPHPGAAGSQSSFHPQYNDPSSQAHHDAPQHQPGGHFSATLTFPRSASVLGYCLLPLVATSLFGIVMPMDTPLGIVLTTAAIMWCTYSASGMFCAVGRMKGMRGLVAYPLALFYVGFGIMGIFSSRGSGSLAKVAAAKVNG</sequence>
<organism evidence="10 11">
    <name type="scientific">Purpureocillium lilacinum</name>
    <name type="common">Paecilomyces lilacinus</name>
    <dbReference type="NCBI Taxonomy" id="33203"/>
    <lineage>
        <taxon>Eukaryota</taxon>
        <taxon>Fungi</taxon>
        <taxon>Dikarya</taxon>
        <taxon>Ascomycota</taxon>
        <taxon>Pezizomycotina</taxon>
        <taxon>Sordariomycetes</taxon>
        <taxon>Hypocreomycetidae</taxon>
        <taxon>Hypocreales</taxon>
        <taxon>Ophiocordycipitaceae</taxon>
        <taxon>Purpureocillium</taxon>
    </lineage>
</organism>
<dbReference type="Pfam" id="PF04893">
    <property type="entry name" value="Yip1"/>
    <property type="match status" value="1"/>
</dbReference>
<feature type="transmembrane region" description="Helical" evidence="7">
    <location>
        <begin position="589"/>
        <end position="607"/>
    </location>
</feature>
<keyword evidence="4 7" id="KW-1133">Transmembrane helix</keyword>
<evidence type="ECO:0000313" key="11">
    <source>
        <dbReference type="Proteomes" id="UP000245956"/>
    </source>
</evidence>
<reference evidence="9 12" key="4">
    <citation type="journal article" date="2024" name="Microbiol. Resour. Announc.">
        <title>Genome annotations for the ascomycete fungi Trichoderma harzianum, Trichoderma aggressivum, and Purpureocillium lilacinum.</title>
        <authorList>
            <person name="Beijen E.P.W."/>
            <person name="Ohm R.A."/>
        </authorList>
    </citation>
    <scope>NUCLEOTIDE SEQUENCE [LARGE SCALE GENOMIC DNA]</scope>
    <source>
        <strain evidence="9 12">CBS 150709</strain>
    </source>
</reference>
<name>A0A2U3ENY4_PURLI</name>
<keyword evidence="12" id="KW-1185">Reference proteome</keyword>
<keyword evidence="5 7" id="KW-0472">Membrane</keyword>
<gene>
    <name evidence="10" type="ORF">PCL_03403</name>
    <name evidence="9" type="ORF">Purlil1_4935</name>
</gene>
<dbReference type="EMBL" id="LCWV01000001">
    <property type="protein sequence ID" value="PWI76209.1"/>
    <property type="molecule type" value="Genomic_DNA"/>
</dbReference>
<accession>A0A2U3ENY4</accession>
<evidence type="ECO:0000256" key="7">
    <source>
        <dbReference type="SAM" id="Phobius"/>
    </source>
</evidence>
<comment type="subcellular location">
    <subcellularLocation>
        <location evidence="1">Membrane</location>
        <topology evidence="1">Multi-pass membrane protein</topology>
    </subcellularLocation>
</comment>
<evidence type="ECO:0000256" key="2">
    <source>
        <dbReference type="ARBA" id="ARBA00010596"/>
    </source>
</evidence>